<organism evidence="3">
    <name type="scientific">Notodromas monacha</name>
    <dbReference type="NCBI Taxonomy" id="399045"/>
    <lineage>
        <taxon>Eukaryota</taxon>
        <taxon>Metazoa</taxon>
        <taxon>Ecdysozoa</taxon>
        <taxon>Arthropoda</taxon>
        <taxon>Crustacea</taxon>
        <taxon>Oligostraca</taxon>
        <taxon>Ostracoda</taxon>
        <taxon>Podocopa</taxon>
        <taxon>Podocopida</taxon>
        <taxon>Cypridocopina</taxon>
        <taxon>Cypridoidea</taxon>
        <taxon>Cyprididae</taxon>
        <taxon>Notodromas</taxon>
    </lineage>
</organism>
<dbReference type="OrthoDB" id="5597713at2759"/>
<feature type="signal peptide" evidence="1">
    <location>
        <begin position="1"/>
        <end position="17"/>
    </location>
</feature>
<protein>
    <recommendedName>
        <fullName evidence="2">Peptidase S1 domain-containing protein</fullName>
    </recommendedName>
</protein>
<gene>
    <name evidence="3" type="ORF">NMOB1V02_LOCUS3059</name>
</gene>
<dbReference type="GO" id="GO:0004252">
    <property type="term" value="F:serine-type endopeptidase activity"/>
    <property type="evidence" value="ECO:0007669"/>
    <property type="project" value="InterPro"/>
</dbReference>
<dbReference type="Proteomes" id="UP000678499">
    <property type="component" value="Unassembled WGS sequence"/>
</dbReference>
<evidence type="ECO:0000259" key="2">
    <source>
        <dbReference type="PROSITE" id="PS50240"/>
    </source>
</evidence>
<dbReference type="PANTHER" id="PTHR24260">
    <property type="match status" value="1"/>
</dbReference>
<dbReference type="InterPro" id="IPR051333">
    <property type="entry name" value="CLIP_Serine_Protease"/>
</dbReference>
<accession>A0A7R9GBX1</accession>
<keyword evidence="1" id="KW-0732">Signal</keyword>
<dbReference type="Gene3D" id="2.40.10.10">
    <property type="entry name" value="Trypsin-like serine proteases"/>
    <property type="match status" value="1"/>
</dbReference>
<keyword evidence="4" id="KW-1185">Reference proteome</keyword>
<dbReference type="InterPro" id="IPR043504">
    <property type="entry name" value="Peptidase_S1_PA_chymotrypsin"/>
</dbReference>
<dbReference type="EMBL" id="CAJPEX010000383">
    <property type="protein sequence ID" value="CAG0915412.1"/>
    <property type="molecule type" value="Genomic_DNA"/>
</dbReference>
<dbReference type="PROSITE" id="PS50240">
    <property type="entry name" value="TRYPSIN_DOM"/>
    <property type="match status" value="1"/>
</dbReference>
<feature type="domain" description="Peptidase S1" evidence="2">
    <location>
        <begin position="287"/>
        <end position="472"/>
    </location>
</feature>
<reference evidence="3" key="1">
    <citation type="submission" date="2020-11" db="EMBL/GenBank/DDBJ databases">
        <authorList>
            <person name="Tran Van P."/>
        </authorList>
    </citation>
    <scope>NUCLEOTIDE SEQUENCE</scope>
</reference>
<dbReference type="PROSITE" id="PS00135">
    <property type="entry name" value="TRYPSIN_SER"/>
    <property type="match status" value="1"/>
</dbReference>
<dbReference type="Pfam" id="PF00089">
    <property type="entry name" value="Trypsin"/>
    <property type="match status" value="1"/>
</dbReference>
<dbReference type="SUPFAM" id="SSF50494">
    <property type="entry name" value="Trypsin-like serine proteases"/>
    <property type="match status" value="1"/>
</dbReference>
<dbReference type="AlphaFoldDB" id="A0A7R9GBX1"/>
<dbReference type="InterPro" id="IPR001254">
    <property type="entry name" value="Trypsin_dom"/>
</dbReference>
<dbReference type="InterPro" id="IPR009003">
    <property type="entry name" value="Peptidase_S1_PA"/>
</dbReference>
<dbReference type="EMBL" id="OA882420">
    <property type="protein sequence ID" value="CAD7275260.1"/>
    <property type="molecule type" value="Genomic_DNA"/>
</dbReference>
<evidence type="ECO:0000313" key="4">
    <source>
        <dbReference type="Proteomes" id="UP000678499"/>
    </source>
</evidence>
<name>A0A7R9GBX1_9CRUS</name>
<evidence type="ECO:0000313" key="3">
    <source>
        <dbReference type="EMBL" id="CAD7275260.1"/>
    </source>
</evidence>
<dbReference type="PANTHER" id="PTHR24260:SF136">
    <property type="entry name" value="GH08193P-RELATED"/>
    <property type="match status" value="1"/>
</dbReference>
<sequence>MKFVALTVLALVATANARSFLLPGYLPGGQQEVNTGGFNFYPTGIVRPVRPAPVVRPAIVEPQIEEEEAPCDPNIVEVLEEGNSAGFYPINIVPRPQSKPSVVEVAPETRPVIQVRPETRPSIVEVAPETRPLIQVGPQTRPNIVEVAPETRPLIQVRPETRPSIVEVAPETRPLIQVRPETRPNIVEVAPQTRPLIQVGPQTRPNIVEVAPETRPLIQVRPETRPSIVEVAPETRPLIQVRPETRPNIVEGTRPQVLLPVSQVRPQVLPAITPTAPQPCAIPSEEEQVFVKPARPQVLPVVLPEMPQPVALIQESDGNLRPRKTELGFLQVVPVLDMENPEVRAKVEEFERLKANHSSSETKLTMSSKSSRAGSSVLKSLSTKTLTPSSCKIASNTMFHFYLPTMLCVDPHGGFDTVCEGDSGGPLMKIENERYVQIGLTSFGSPNGCNSPEPPAFTRLKCFADYICQKTGVCP</sequence>
<dbReference type="GO" id="GO:0006508">
    <property type="term" value="P:proteolysis"/>
    <property type="evidence" value="ECO:0007669"/>
    <property type="project" value="InterPro"/>
</dbReference>
<feature type="chain" id="PRO_5036210700" description="Peptidase S1 domain-containing protein" evidence="1">
    <location>
        <begin position="18"/>
        <end position="475"/>
    </location>
</feature>
<evidence type="ECO:0000256" key="1">
    <source>
        <dbReference type="SAM" id="SignalP"/>
    </source>
</evidence>
<dbReference type="InterPro" id="IPR033116">
    <property type="entry name" value="TRYPSIN_SER"/>
</dbReference>
<proteinExistence type="predicted"/>